<dbReference type="HOGENOM" id="CLU_026126_7_2_1"/>
<dbReference type="AlphaFoldDB" id="F8PD73"/>
<dbReference type="Proteomes" id="UP000008064">
    <property type="component" value="Unassembled WGS sequence"/>
</dbReference>
<reference evidence="2" key="1">
    <citation type="submission" date="2011-04" db="EMBL/GenBank/DDBJ databases">
        <title>Evolution of plant cell wall degrading machinery underlies the functional diversity of forest fungi.</title>
        <authorList>
            <consortium name="US DOE Joint Genome Institute (JGI-PGF)"/>
            <person name="Eastwood D.C."/>
            <person name="Floudas D."/>
            <person name="Binder M."/>
            <person name="Majcherczyk A."/>
            <person name="Schneider P."/>
            <person name="Aerts A."/>
            <person name="Asiegbu F.O."/>
            <person name="Baker S.E."/>
            <person name="Barry K."/>
            <person name="Bendiksby M."/>
            <person name="Blumentritt M."/>
            <person name="Coutinho P.M."/>
            <person name="Cullen D."/>
            <person name="Cullen D."/>
            <person name="Gathman A."/>
            <person name="Goodell B."/>
            <person name="Henrissat B."/>
            <person name="Ihrmark K."/>
            <person name="Kauserud H."/>
            <person name="Kohler A."/>
            <person name="LaButti K."/>
            <person name="Lapidus A."/>
            <person name="Lavin J.L."/>
            <person name="Lee Y.-H."/>
            <person name="Lindquist E."/>
            <person name="Lilly W."/>
            <person name="Lucas S."/>
            <person name="Morin E."/>
            <person name="Murat C."/>
            <person name="Oguiza J.A."/>
            <person name="Park J."/>
            <person name="Pisabarro A.G."/>
            <person name="Riley R."/>
            <person name="Rosling A."/>
            <person name="Salamov A."/>
            <person name="Schmidt O."/>
            <person name="Schmutz J."/>
            <person name="Skrede I."/>
            <person name="Stenlid J."/>
            <person name="Wiebenga A."/>
            <person name="Xie X."/>
            <person name="Kues U."/>
            <person name="Hibbett D.S."/>
            <person name="Hoffmeister D."/>
            <person name="Hogberg N."/>
            <person name="Martin F."/>
            <person name="Grigoriev I.V."/>
            <person name="Watkinson S.C."/>
        </authorList>
    </citation>
    <scope>NUCLEOTIDE SEQUENCE</scope>
    <source>
        <strain evidence="2">S7.9</strain>
    </source>
</reference>
<dbReference type="CDD" id="cd03419">
    <property type="entry name" value="GRX_GRXh_1_2_like"/>
    <property type="match status" value="1"/>
</dbReference>
<dbReference type="PROSITE" id="PS51354">
    <property type="entry name" value="GLUTAREDOXIN_2"/>
    <property type="match status" value="1"/>
</dbReference>
<dbReference type="GO" id="GO:0034599">
    <property type="term" value="P:cellular response to oxidative stress"/>
    <property type="evidence" value="ECO:0007669"/>
    <property type="project" value="TreeGrafter"/>
</dbReference>
<organism>
    <name type="scientific">Serpula lacrymans var. lacrymans (strain S7.9)</name>
    <name type="common">Dry rot fungus</name>
    <dbReference type="NCBI Taxonomy" id="578457"/>
    <lineage>
        <taxon>Eukaryota</taxon>
        <taxon>Fungi</taxon>
        <taxon>Dikarya</taxon>
        <taxon>Basidiomycota</taxon>
        <taxon>Agaricomycotina</taxon>
        <taxon>Agaricomycetes</taxon>
        <taxon>Agaricomycetidae</taxon>
        <taxon>Boletales</taxon>
        <taxon>Coniophorineae</taxon>
        <taxon>Serpulaceae</taxon>
        <taxon>Serpula</taxon>
    </lineage>
</organism>
<dbReference type="RefSeq" id="XP_007324146.1">
    <property type="nucleotide sequence ID" value="XM_007324084.1"/>
</dbReference>
<proteinExistence type="predicted"/>
<dbReference type="InterPro" id="IPR011899">
    <property type="entry name" value="Glutaredoxin_euk/vir"/>
</dbReference>
<evidence type="ECO:0000259" key="1">
    <source>
        <dbReference type="Pfam" id="PF00462"/>
    </source>
</evidence>
<evidence type="ECO:0000313" key="2">
    <source>
        <dbReference type="EMBL" id="EGO18922.1"/>
    </source>
</evidence>
<dbReference type="InterPro" id="IPR036249">
    <property type="entry name" value="Thioredoxin-like_sf"/>
</dbReference>
<dbReference type="PRINTS" id="PR00160">
    <property type="entry name" value="GLUTAREDOXIN"/>
</dbReference>
<dbReference type="InterPro" id="IPR002109">
    <property type="entry name" value="Glutaredoxin"/>
</dbReference>
<dbReference type="Pfam" id="PF00462">
    <property type="entry name" value="Glutaredoxin"/>
    <property type="match status" value="1"/>
</dbReference>
<dbReference type="NCBIfam" id="TIGR02180">
    <property type="entry name" value="GRX_euk"/>
    <property type="match status" value="1"/>
</dbReference>
<accession>F8PD73</accession>
<dbReference type="KEGG" id="sla:SERLADRAFT_479985"/>
<dbReference type="OrthoDB" id="418495at2759"/>
<dbReference type="GO" id="GO:0005737">
    <property type="term" value="C:cytoplasm"/>
    <property type="evidence" value="ECO:0007669"/>
    <property type="project" value="TreeGrafter"/>
</dbReference>
<dbReference type="GeneID" id="18821444"/>
<name>F8PD73_SERL9</name>
<dbReference type="GO" id="GO:0015038">
    <property type="term" value="F:glutathione disulfide oxidoreductase activity"/>
    <property type="evidence" value="ECO:0007669"/>
    <property type="project" value="TreeGrafter"/>
</dbReference>
<dbReference type="Gene3D" id="3.40.30.10">
    <property type="entry name" value="Glutaredoxin"/>
    <property type="match status" value="1"/>
</dbReference>
<protein>
    <recommendedName>
        <fullName evidence="1">Glutaredoxin domain-containing protein</fullName>
    </recommendedName>
</protein>
<sequence>MLSSLYKALSSKVPANLFSTTAASSSTPSQYQNKIMAIKDLVETAISDNKVTIFSKTWCPYSARAKALFVKDYPGVPAHVLELDETDDGSAIQNYLAEKTGQRSVPNIFVNGTHVGGCDDLFAMKKADLKALVEKA</sequence>
<dbReference type="InterPro" id="IPR014025">
    <property type="entry name" value="Glutaredoxin_subgr"/>
</dbReference>
<gene>
    <name evidence="2" type="ORF">SERLADRAFT_479985</name>
</gene>
<dbReference type="EMBL" id="GL945445">
    <property type="protein sequence ID" value="EGO18922.1"/>
    <property type="molecule type" value="Genomic_DNA"/>
</dbReference>
<dbReference type="PANTHER" id="PTHR45694:SF18">
    <property type="entry name" value="GLUTAREDOXIN-1-RELATED"/>
    <property type="match status" value="1"/>
</dbReference>
<feature type="domain" description="Glutaredoxin" evidence="1">
    <location>
        <begin position="51"/>
        <end position="115"/>
    </location>
</feature>
<dbReference type="SUPFAM" id="SSF52833">
    <property type="entry name" value="Thioredoxin-like"/>
    <property type="match status" value="1"/>
</dbReference>
<dbReference type="PANTHER" id="PTHR45694">
    <property type="entry name" value="GLUTAREDOXIN 2"/>
    <property type="match status" value="1"/>
</dbReference>